<evidence type="ECO:0000256" key="1">
    <source>
        <dbReference type="SAM" id="Coils"/>
    </source>
</evidence>
<evidence type="ECO:0000313" key="5">
    <source>
        <dbReference type="Proteomes" id="UP001231189"/>
    </source>
</evidence>
<dbReference type="Pfam" id="PF04195">
    <property type="entry name" value="Transposase_28"/>
    <property type="match status" value="1"/>
</dbReference>
<feature type="coiled-coil region" evidence="1">
    <location>
        <begin position="406"/>
        <end position="433"/>
    </location>
</feature>
<protein>
    <recommendedName>
        <fullName evidence="3">Transposase (putative) gypsy type domain-containing protein</fullName>
    </recommendedName>
</protein>
<keyword evidence="1" id="KW-0175">Coiled coil</keyword>
<sequence>MGKKKGTTASSATASAARVGLDWSTSTISKLEENKMRTLGLISSAESDFIHPGSASRPRPPKGFTVMFAAFLFRGLSLPAHEFLRSLLFFYGIQLWQLTPNSILHLSIFITLCEAFLGIDPHWGLWRKIFYVKRHNGNDGPPVVGGVGFVVRKEVNYFNYPMKELVQGWRQKWFYLQDITISGRRSNLPPFEDVLAAVPKKSWQNTLTAEESTLADQLYEKVLDLKNAGGQTMFGTEVVSVFLKCRVQPVMSRVHQLWMYTGATDKSRISPTNLSEVDLRDEVRRLTCLSQKDNIVMTSARPPLDLKHLPSEASTVAQCYPPTPESGVAPEDDDASEETEDDQNILEDSDALDDEVPEDDAHPIYATVDAVVDFADQFTRLEAEKVQLHKAVKASADQVLEANKLAAEVQGENTCLKDELKKLKKKMKDDQEAQHKAFIEADEKEGALRESITNLLNTADMPVDRRSKLRVDSMCEYLAEVINGALHTVYSSFFFAFDDKDGTDDLNAGPPTISGMYYSYFLLAKLFRENLIRKSGDTSECRSYHLNLMYYYRPKNSWTIDGCDFLYCELSRSVRNRMTPNYAQYVQQLINAVVPSPNNKKDQLIKMEPFKIPQQGDKPEVPSMMPSQRRSKEMHDPAASSSSSIRPKRDASRFLASLW</sequence>
<feature type="region of interest" description="Disordered" evidence="2">
    <location>
        <begin position="316"/>
        <end position="346"/>
    </location>
</feature>
<dbReference type="Proteomes" id="UP001231189">
    <property type="component" value="Unassembled WGS sequence"/>
</dbReference>
<organism evidence="4 5">
    <name type="scientific">Lolium multiflorum</name>
    <name type="common">Italian ryegrass</name>
    <name type="synonym">Lolium perenne subsp. multiflorum</name>
    <dbReference type="NCBI Taxonomy" id="4521"/>
    <lineage>
        <taxon>Eukaryota</taxon>
        <taxon>Viridiplantae</taxon>
        <taxon>Streptophyta</taxon>
        <taxon>Embryophyta</taxon>
        <taxon>Tracheophyta</taxon>
        <taxon>Spermatophyta</taxon>
        <taxon>Magnoliopsida</taxon>
        <taxon>Liliopsida</taxon>
        <taxon>Poales</taxon>
        <taxon>Poaceae</taxon>
        <taxon>BOP clade</taxon>
        <taxon>Pooideae</taxon>
        <taxon>Poodae</taxon>
        <taxon>Poeae</taxon>
        <taxon>Poeae Chloroplast Group 2 (Poeae type)</taxon>
        <taxon>Loliodinae</taxon>
        <taxon>Loliinae</taxon>
        <taxon>Lolium</taxon>
    </lineage>
</organism>
<dbReference type="PANTHER" id="PTHR33026:SF7">
    <property type="entry name" value="OS03G0100275 PROTEIN"/>
    <property type="match status" value="1"/>
</dbReference>
<feature type="domain" description="Transposase (putative) gypsy type" evidence="3">
    <location>
        <begin position="66"/>
        <end position="133"/>
    </location>
</feature>
<dbReference type="AlphaFoldDB" id="A0AAD8TN79"/>
<gene>
    <name evidence="4" type="ORF">QYE76_047103</name>
</gene>
<evidence type="ECO:0000256" key="2">
    <source>
        <dbReference type="SAM" id="MobiDB-lite"/>
    </source>
</evidence>
<dbReference type="EMBL" id="JAUUTY010000002">
    <property type="protein sequence ID" value="KAK1686255.1"/>
    <property type="molecule type" value="Genomic_DNA"/>
</dbReference>
<evidence type="ECO:0000313" key="4">
    <source>
        <dbReference type="EMBL" id="KAK1686255.1"/>
    </source>
</evidence>
<accession>A0AAD8TN79</accession>
<dbReference type="InterPro" id="IPR007321">
    <property type="entry name" value="Transposase_28"/>
</dbReference>
<dbReference type="PANTHER" id="PTHR33026">
    <property type="entry name" value="OS06G0360600 PROTEIN"/>
    <property type="match status" value="1"/>
</dbReference>
<comment type="caution">
    <text evidence="4">The sequence shown here is derived from an EMBL/GenBank/DDBJ whole genome shotgun (WGS) entry which is preliminary data.</text>
</comment>
<proteinExistence type="predicted"/>
<keyword evidence="5" id="KW-1185">Reference proteome</keyword>
<evidence type="ECO:0000259" key="3">
    <source>
        <dbReference type="Pfam" id="PF04195"/>
    </source>
</evidence>
<feature type="compositionally biased region" description="Acidic residues" evidence="2">
    <location>
        <begin position="330"/>
        <end position="346"/>
    </location>
</feature>
<feature type="region of interest" description="Disordered" evidence="2">
    <location>
        <begin position="609"/>
        <end position="659"/>
    </location>
</feature>
<name>A0AAD8TN79_LOLMU</name>
<reference evidence="4" key="1">
    <citation type="submission" date="2023-07" db="EMBL/GenBank/DDBJ databases">
        <title>A chromosome-level genome assembly of Lolium multiflorum.</title>
        <authorList>
            <person name="Chen Y."/>
            <person name="Copetti D."/>
            <person name="Kolliker R."/>
            <person name="Studer B."/>
        </authorList>
    </citation>
    <scope>NUCLEOTIDE SEQUENCE</scope>
    <source>
        <strain evidence="4">02402/16</strain>
        <tissue evidence="4">Leaf</tissue>
    </source>
</reference>